<organism evidence="2 3">
    <name type="scientific">Microvirga lupini</name>
    <dbReference type="NCBI Taxonomy" id="420324"/>
    <lineage>
        <taxon>Bacteria</taxon>
        <taxon>Pseudomonadati</taxon>
        <taxon>Pseudomonadota</taxon>
        <taxon>Alphaproteobacteria</taxon>
        <taxon>Hyphomicrobiales</taxon>
        <taxon>Methylobacteriaceae</taxon>
        <taxon>Microvirga</taxon>
    </lineage>
</organism>
<protein>
    <submittedName>
        <fullName evidence="2">Uncharacterized protein</fullName>
    </submittedName>
</protein>
<gene>
    <name evidence="2" type="ORF">FHR70_000930</name>
</gene>
<comment type="caution">
    <text evidence="2">The sequence shown here is derived from an EMBL/GenBank/DDBJ whole genome shotgun (WGS) entry which is preliminary data.</text>
</comment>
<dbReference type="AlphaFoldDB" id="A0A7W4VIL3"/>
<evidence type="ECO:0000256" key="1">
    <source>
        <dbReference type="SAM" id="MobiDB-lite"/>
    </source>
</evidence>
<accession>A0A7W4VIL3</accession>
<sequence>MMFLHRFLGTAWERVKHGAVPSEDRFRNPAHAGLLTQSRILQSEEETMVNPGAPTNDPLPGGNIPSEVPPGTIPDEEPDIGPTGPRTPYPVNDPGINDPKGPGSEPDYLPGNPTDPGTRY</sequence>
<keyword evidence="3" id="KW-1185">Reference proteome</keyword>
<reference evidence="2 3" key="1">
    <citation type="submission" date="2020-08" db="EMBL/GenBank/DDBJ databases">
        <title>The Agave Microbiome: Exploring the role of microbial communities in plant adaptations to desert environments.</title>
        <authorList>
            <person name="Partida-Martinez L.P."/>
        </authorList>
    </citation>
    <scope>NUCLEOTIDE SEQUENCE [LARGE SCALE GENOMIC DNA]</scope>
    <source>
        <strain evidence="2 3">AT3.9</strain>
    </source>
</reference>
<name>A0A7W4VIL3_9HYPH</name>
<proteinExistence type="predicted"/>
<feature type="region of interest" description="Disordered" evidence="1">
    <location>
        <begin position="40"/>
        <end position="120"/>
    </location>
</feature>
<dbReference type="Proteomes" id="UP000532010">
    <property type="component" value="Unassembled WGS sequence"/>
</dbReference>
<evidence type="ECO:0000313" key="3">
    <source>
        <dbReference type="Proteomes" id="UP000532010"/>
    </source>
</evidence>
<dbReference type="EMBL" id="JACHWB010000001">
    <property type="protein sequence ID" value="MBB3017890.1"/>
    <property type="molecule type" value="Genomic_DNA"/>
</dbReference>
<evidence type="ECO:0000313" key="2">
    <source>
        <dbReference type="EMBL" id="MBB3017890.1"/>
    </source>
</evidence>